<dbReference type="InterPro" id="IPR059141">
    <property type="entry name" value="Beta-prop_Nup120_160"/>
</dbReference>
<evidence type="ECO:0000256" key="1">
    <source>
        <dbReference type="ARBA" id="ARBA00004123"/>
    </source>
</evidence>
<sequence length="1077" mass="126118">MTNDYYTRFNVSIDSLDEKLLELDIAKHLWSKHHNNNIDDDEDDPESQFKLHLSTKTDSIDINDSNISKINYRLINNNRSILLTPIIFNNNFNNELYQLKINLPDKILSNCIVINHTILNNESIILIDLIIESGLLITSMIKLKDFSTPTISSNNYSEWNKISNPYGFDIRKPHLLYSYNFNYILVFLKDGGLIALKRTNLNLLFEIEPIIFNDNSYLENLSNIFKLTKPWSNSNNSLIDSKISLKTVVDVIHYKDYLITITINKKLRVWSIDKQSLILEKNLIDLLNLNDIDNDIFLDSTPSKLLDLIEFQDLNYLSIYFPFNNGIFKIFKIESDFFKLIDIGLDLQTKSQFNGLNSIWLVADFKLIKEQDSKLALWILWKSNTSSIVKKLIINDNLSIEWIEISKHSNDIGINRKKKINSETWSEFYQWKIFQTGLYSNLILETSLSIFQSHFNNISNLNKKISNDDQSLLERITKTISESIEYFNPNNYDLTLSNQWKKFDSLCQEFKKQIDEPLNFLISNGSILLVNRLNYDYIREPPSIVDKQIDQSSNQFKLKSNLSKFVSNLPNDVLNNVKNSILQLINGLEFNEISIISEFSNIFETQLNNKFNLSNLNILVEELSNLGDLFQIIEEILKFQHYESNNIDNDIDNDIDNEDSKLSNLSLSILINSSKDIIQSYSSTLFELIILLLVLEFENKDKLQEIIFKILKIYKNYELVNSSFELGINRNGSLEIDSSIVWNNSIFTKIISTKFSKGFKFSNESLIIFTNSKILPFINTSEFFELLIIELYNSQNYHVIYTNFWEYFNNDPILQLFKGIVLLKLDQPLKSTKLFINNSSSISRFRLSSQNLEILKLVKDSQDLSVFFQSHLSKYYFNLSLLFEQNLKFEEALNFINLSISNQSLTEFDINFSEQRYLKLFEISLEISNYSIAKTALTNIKDLNSKKTALNKFIEKLYDNNELKKLNELNFTKDQLLIDEILYEKAINSSSPLFYFKVLYAFRLNYKDYRGSMEALYEYIQNYESSEEIKSNLYLTILNVISTLTKDDQWILKKLPNNEYIERTFDDLNKEYELLQV</sequence>
<feature type="domain" description="Nucleoporin nup120-like HEAT repeat" evidence="5">
    <location>
        <begin position="795"/>
        <end position="957"/>
    </location>
</feature>
<evidence type="ECO:0000313" key="6">
    <source>
        <dbReference type="EMBL" id="KAH3677207.1"/>
    </source>
</evidence>
<dbReference type="EMBL" id="JAEUBF010000544">
    <property type="protein sequence ID" value="KAH3677207.1"/>
    <property type="molecule type" value="Genomic_DNA"/>
</dbReference>
<evidence type="ECO:0000259" key="4">
    <source>
        <dbReference type="Pfam" id="PF11715"/>
    </source>
</evidence>
<keyword evidence="2" id="KW-0813">Transport</keyword>
<keyword evidence="7" id="KW-1185">Reference proteome</keyword>
<comment type="subcellular location">
    <subcellularLocation>
        <location evidence="1">Nucleus</location>
    </subcellularLocation>
</comment>
<keyword evidence="3" id="KW-0539">Nucleus</keyword>
<gene>
    <name evidence="6" type="ORF">WICMUC_001788</name>
</gene>
<organism evidence="6 7">
    <name type="scientific">Wickerhamomyces mucosus</name>
    <dbReference type="NCBI Taxonomy" id="1378264"/>
    <lineage>
        <taxon>Eukaryota</taxon>
        <taxon>Fungi</taxon>
        <taxon>Dikarya</taxon>
        <taxon>Ascomycota</taxon>
        <taxon>Saccharomycotina</taxon>
        <taxon>Saccharomycetes</taxon>
        <taxon>Phaffomycetales</taxon>
        <taxon>Wickerhamomycetaceae</taxon>
        <taxon>Wickerhamomyces</taxon>
    </lineage>
</organism>
<dbReference type="InterPro" id="IPR021717">
    <property type="entry name" value="Nucleoporin_Nup160"/>
</dbReference>
<feature type="domain" description="Nucleoporin Nup120/160 beta-propeller" evidence="4">
    <location>
        <begin position="70"/>
        <end position="540"/>
    </location>
</feature>
<dbReference type="GO" id="GO:0017056">
    <property type="term" value="F:structural constituent of nuclear pore"/>
    <property type="evidence" value="ECO:0007669"/>
    <property type="project" value="TreeGrafter"/>
</dbReference>
<evidence type="ECO:0000313" key="7">
    <source>
        <dbReference type="Proteomes" id="UP000769528"/>
    </source>
</evidence>
<dbReference type="OrthoDB" id="67716at2759"/>
<reference evidence="6" key="2">
    <citation type="submission" date="2021-01" db="EMBL/GenBank/DDBJ databases">
        <authorList>
            <person name="Schikora-Tamarit M.A."/>
        </authorList>
    </citation>
    <scope>NUCLEOTIDE SEQUENCE</scope>
    <source>
        <strain evidence="6">CBS6341</strain>
    </source>
</reference>
<accession>A0A9P8PRX6</accession>
<dbReference type="InterPro" id="IPR056548">
    <property type="entry name" value="HEAT_Nup120"/>
</dbReference>
<protein>
    <submittedName>
        <fullName evidence="6">Uncharacterized protein</fullName>
    </submittedName>
</protein>
<dbReference type="GO" id="GO:0005643">
    <property type="term" value="C:nuclear pore"/>
    <property type="evidence" value="ECO:0007669"/>
    <property type="project" value="UniProtKB-ARBA"/>
</dbReference>
<evidence type="ECO:0000259" key="5">
    <source>
        <dbReference type="Pfam" id="PF23300"/>
    </source>
</evidence>
<dbReference type="Proteomes" id="UP000769528">
    <property type="component" value="Unassembled WGS sequence"/>
</dbReference>
<comment type="caution">
    <text evidence="6">The sequence shown here is derived from an EMBL/GenBank/DDBJ whole genome shotgun (WGS) entry which is preliminary data.</text>
</comment>
<name>A0A9P8PRX6_9ASCO</name>
<dbReference type="Pfam" id="PF23300">
    <property type="entry name" value="HEAT_Nup120"/>
    <property type="match status" value="1"/>
</dbReference>
<evidence type="ECO:0000256" key="3">
    <source>
        <dbReference type="ARBA" id="ARBA00023242"/>
    </source>
</evidence>
<reference evidence="6" key="1">
    <citation type="journal article" date="2021" name="Open Biol.">
        <title>Shared evolutionary footprints suggest mitochondrial oxidative damage underlies multiple complex I losses in fungi.</title>
        <authorList>
            <person name="Schikora-Tamarit M.A."/>
            <person name="Marcet-Houben M."/>
            <person name="Nosek J."/>
            <person name="Gabaldon T."/>
        </authorList>
    </citation>
    <scope>NUCLEOTIDE SEQUENCE</scope>
    <source>
        <strain evidence="6">CBS6341</strain>
    </source>
</reference>
<evidence type="ECO:0000256" key="2">
    <source>
        <dbReference type="ARBA" id="ARBA00022448"/>
    </source>
</evidence>
<proteinExistence type="predicted"/>
<dbReference type="Pfam" id="PF11715">
    <property type="entry name" value="Beta-prop_Nup120_160"/>
    <property type="match status" value="1"/>
</dbReference>
<dbReference type="PANTHER" id="PTHR21286">
    <property type="entry name" value="NUCLEAR PORE COMPLEX PROTEIN NUP160"/>
    <property type="match status" value="1"/>
</dbReference>
<dbReference type="PANTHER" id="PTHR21286:SF0">
    <property type="entry name" value="NUCLEAR PORE COMPLEX PROTEIN NUP160"/>
    <property type="match status" value="1"/>
</dbReference>
<dbReference type="AlphaFoldDB" id="A0A9P8PRX6"/>